<reference evidence="4" key="2">
    <citation type="submission" date="2021-03" db="UniProtKB">
        <authorList>
            <consortium name="EnsemblPlants"/>
        </authorList>
    </citation>
    <scope>IDENTIFICATION</scope>
</reference>
<dbReference type="PROSITE" id="PS50144">
    <property type="entry name" value="MATH"/>
    <property type="match status" value="2"/>
</dbReference>
<accession>A0A803LLE6</accession>
<dbReference type="AlphaFoldDB" id="A0A803LLE6"/>
<feature type="coiled-coil region" evidence="1">
    <location>
        <begin position="96"/>
        <end position="123"/>
    </location>
</feature>
<feature type="region of interest" description="Disordered" evidence="2">
    <location>
        <begin position="66"/>
        <end position="93"/>
    </location>
</feature>
<sequence>MSAIDAIRYSREAGEFPIELGYVAPRGFSSERVKPKITTVWNRCEIEGGQIIISIKGDIVDVNNKNNTTTIPSKTNVAKPNDGKDDKDSSDDSIVTESYETRLKDLLVQMDVLQRKLNSLLDSTTTNNNTSQSSSSSISPTVLPTPLPLPEYLDLAFVSGHYTFKTEDIDKVLRFGGRSRLTAPDQFLIKIKSYKDLLQSLKDTQTCEFETPTFSFAQSGNMKWLMSIYFKGDQDANADDHISLYLKRWVDPKQNIQYPPITVLVRFFIYNYETKEYLTIQDVKEQVFSDKLDRKAGISRAIKIADFEEPTNGFLRGDKCRFGVEMKVLENRPSNSEFLVVPNLINQWGKITFPSSSYRNQPDPISTESFKVDDYTWKVQIYPNGRSSEQNQSFSVFLVLQKTTSTANEKHVYAEFELILKDKNNGPDISKKGFAWFTQSDNTKGFEDFISIAEFKKTDKYTKDNSLIIHVHIKKLYKQHDEDMGTSYAI</sequence>
<dbReference type="InterPro" id="IPR008974">
    <property type="entry name" value="TRAF-like"/>
</dbReference>
<dbReference type="PANTHER" id="PTHR46162:SF65">
    <property type="entry name" value="F9D12.8 PROTEIN-RELATED"/>
    <property type="match status" value="1"/>
</dbReference>
<organism evidence="4 5">
    <name type="scientific">Chenopodium quinoa</name>
    <name type="common">Quinoa</name>
    <dbReference type="NCBI Taxonomy" id="63459"/>
    <lineage>
        <taxon>Eukaryota</taxon>
        <taxon>Viridiplantae</taxon>
        <taxon>Streptophyta</taxon>
        <taxon>Embryophyta</taxon>
        <taxon>Tracheophyta</taxon>
        <taxon>Spermatophyta</taxon>
        <taxon>Magnoliopsida</taxon>
        <taxon>eudicotyledons</taxon>
        <taxon>Gunneridae</taxon>
        <taxon>Pentapetalae</taxon>
        <taxon>Caryophyllales</taxon>
        <taxon>Chenopodiaceae</taxon>
        <taxon>Chenopodioideae</taxon>
        <taxon>Atripliceae</taxon>
        <taxon>Chenopodium</taxon>
    </lineage>
</organism>
<evidence type="ECO:0000313" key="5">
    <source>
        <dbReference type="Proteomes" id="UP000596660"/>
    </source>
</evidence>
<dbReference type="SMART" id="SM00061">
    <property type="entry name" value="MATH"/>
    <property type="match status" value="1"/>
</dbReference>
<dbReference type="Gramene" id="AUR62014793-RA">
    <property type="protein sequence ID" value="AUR62014793-RA:cds"/>
    <property type="gene ID" value="AUR62014793"/>
</dbReference>
<evidence type="ECO:0000256" key="1">
    <source>
        <dbReference type="SAM" id="Coils"/>
    </source>
</evidence>
<proteinExistence type="predicted"/>
<dbReference type="InterPro" id="IPR002083">
    <property type="entry name" value="MATH/TRAF_dom"/>
</dbReference>
<dbReference type="PANTHER" id="PTHR46162">
    <property type="entry name" value="TRAF-LIKE FAMILY PROTEIN"/>
    <property type="match status" value="1"/>
</dbReference>
<dbReference type="Gene3D" id="2.60.210.10">
    <property type="entry name" value="Apoptosis, Tumor Necrosis Factor Receptor Associated Protein 2, Chain A"/>
    <property type="match status" value="2"/>
</dbReference>
<keyword evidence="1" id="KW-0175">Coiled coil</keyword>
<keyword evidence="5" id="KW-1185">Reference proteome</keyword>
<feature type="domain" description="MATH" evidence="3">
    <location>
        <begin position="184"/>
        <end position="326"/>
    </location>
</feature>
<feature type="compositionally biased region" description="Polar residues" evidence="2">
    <location>
        <begin position="66"/>
        <end position="78"/>
    </location>
</feature>
<evidence type="ECO:0000256" key="2">
    <source>
        <dbReference type="SAM" id="MobiDB-lite"/>
    </source>
</evidence>
<protein>
    <recommendedName>
        <fullName evidence="3">MATH domain-containing protein</fullName>
    </recommendedName>
</protein>
<dbReference type="Proteomes" id="UP000596660">
    <property type="component" value="Unplaced"/>
</dbReference>
<reference evidence="4" key="1">
    <citation type="journal article" date="2017" name="Nature">
        <title>The genome of Chenopodium quinoa.</title>
        <authorList>
            <person name="Jarvis D.E."/>
            <person name="Ho Y.S."/>
            <person name="Lightfoot D.J."/>
            <person name="Schmoeckel S.M."/>
            <person name="Li B."/>
            <person name="Borm T.J.A."/>
            <person name="Ohyanagi H."/>
            <person name="Mineta K."/>
            <person name="Michell C.T."/>
            <person name="Saber N."/>
            <person name="Kharbatia N.M."/>
            <person name="Rupper R.R."/>
            <person name="Sharp A.R."/>
            <person name="Dally N."/>
            <person name="Boughton B.A."/>
            <person name="Woo Y.H."/>
            <person name="Gao G."/>
            <person name="Schijlen E.G.W.M."/>
            <person name="Guo X."/>
            <person name="Momin A.A."/>
            <person name="Negrao S."/>
            <person name="Al-Babili S."/>
            <person name="Gehring C."/>
            <person name="Roessner U."/>
            <person name="Jung C."/>
            <person name="Murphy K."/>
            <person name="Arold S.T."/>
            <person name="Gojobori T."/>
            <person name="van der Linden C.G."/>
            <person name="van Loo E.N."/>
            <person name="Jellen E.N."/>
            <person name="Maughan P.J."/>
            <person name="Tester M."/>
        </authorList>
    </citation>
    <scope>NUCLEOTIDE SEQUENCE [LARGE SCALE GENOMIC DNA]</scope>
    <source>
        <strain evidence="4">cv. PI 614886</strain>
    </source>
</reference>
<name>A0A803LLE6_CHEQI</name>
<dbReference type="EnsemblPlants" id="AUR62014793-RA">
    <property type="protein sequence ID" value="AUR62014793-RA:cds"/>
    <property type="gene ID" value="AUR62014793"/>
</dbReference>
<dbReference type="Pfam" id="PF22486">
    <property type="entry name" value="MATH_2"/>
    <property type="match status" value="2"/>
</dbReference>
<dbReference type="CDD" id="cd00121">
    <property type="entry name" value="MATH"/>
    <property type="match status" value="2"/>
</dbReference>
<evidence type="ECO:0000313" key="4">
    <source>
        <dbReference type="EnsemblPlants" id="AUR62014793-RA:cds"/>
    </source>
</evidence>
<feature type="domain" description="MATH" evidence="3">
    <location>
        <begin position="348"/>
        <end position="473"/>
    </location>
</feature>
<dbReference type="SUPFAM" id="SSF49599">
    <property type="entry name" value="TRAF domain-like"/>
    <property type="match status" value="2"/>
</dbReference>
<evidence type="ECO:0000259" key="3">
    <source>
        <dbReference type="PROSITE" id="PS50144"/>
    </source>
</evidence>